<dbReference type="CDD" id="cd07134">
    <property type="entry name" value="ALDH_AlkH-like"/>
    <property type="match status" value="1"/>
</dbReference>
<dbReference type="InterPro" id="IPR029510">
    <property type="entry name" value="Ald_DH_CS_GLU"/>
</dbReference>
<evidence type="ECO:0000256" key="4">
    <source>
        <dbReference type="PIRNR" id="PIRNR036492"/>
    </source>
</evidence>
<dbReference type="InterPro" id="IPR015590">
    <property type="entry name" value="Aldehyde_DH_dom"/>
</dbReference>
<comment type="caution">
    <text evidence="8">The sequence shown here is derived from an EMBL/GenBank/DDBJ whole genome shotgun (WGS) entry which is preliminary data.</text>
</comment>
<evidence type="ECO:0000313" key="11">
    <source>
        <dbReference type="Proteomes" id="UP001162889"/>
    </source>
</evidence>
<dbReference type="GO" id="GO:0006081">
    <property type="term" value="P:aldehyde metabolic process"/>
    <property type="evidence" value="ECO:0007669"/>
    <property type="project" value="InterPro"/>
</dbReference>
<keyword evidence="11" id="KW-1185">Reference proteome</keyword>
<evidence type="ECO:0000259" key="7">
    <source>
        <dbReference type="Pfam" id="PF00171"/>
    </source>
</evidence>
<dbReference type="Pfam" id="PF00171">
    <property type="entry name" value="Aldedh"/>
    <property type="match status" value="1"/>
</dbReference>
<evidence type="ECO:0000256" key="1">
    <source>
        <dbReference type="ARBA" id="ARBA00009986"/>
    </source>
</evidence>
<organism evidence="8 10">
    <name type="scientific">Duganella violaceipulchra</name>
    <dbReference type="NCBI Taxonomy" id="2849652"/>
    <lineage>
        <taxon>Bacteria</taxon>
        <taxon>Pseudomonadati</taxon>
        <taxon>Pseudomonadota</taxon>
        <taxon>Betaproteobacteria</taxon>
        <taxon>Burkholderiales</taxon>
        <taxon>Oxalobacteraceae</taxon>
        <taxon>Telluria group</taxon>
        <taxon>Duganella</taxon>
    </lineage>
</organism>
<evidence type="ECO:0000256" key="3">
    <source>
        <dbReference type="ARBA" id="ARBA00023027"/>
    </source>
</evidence>
<name>A0AA41HKA4_9BURK</name>
<evidence type="ECO:0000256" key="6">
    <source>
        <dbReference type="RuleBase" id="RU003345"/>
    </source>
</evidence>
<dbReference type="FunFam" id="3.40.605.10:FF:000004">
    <property type="entry name" value="Aldehyde dehydrogenase"/>
    <property type="match status" value="1"/>
</dbReference>
<dbReference type="RefSeq" id="WP_217946268.1">
    <property type="nucleotide sequence ID" value="NZ_JAHTGR010000031.1"/>
</dbReference>
<evidence type="ECO:0000313" key="8">
    <source>
        <dbReference type="EMBL" id="MBV6325388.1"/>
    </source>
</evidence>
<dbReference type="AlphaFoldDB" id="A0AA41HKA4"/>
<evidence type="ECO:0000313" key="10">
    <source>
        <dbReference type="Proteomes" id="UP001155901"/>
    </source>
</evidence>
<protein>
    <recommendedName>
        <fullName evidence="4">Aldehyde dehydrogenase</fullName>
    </recommendedName>
</protein>
<dbReference type="EMBL" id="JAHTGR010000031">
    <property type="protein sequence ID" value="MBV6325388.1"/>
    <property type="molecule type" value="Genomic_DNA"/>
</dbReference>
<proteinExistence type="inferred from homology"/>
<dbReference type="PROSITE" id="PS00070">
    <property type="entry name" value="ALDEHYDE_DEHYDR_CYS"/>
    <property type="match status" value="1"/>
</dbReference>
<dbReference type="Proteomes" id="UP001155901">
    <property type="component" value="Unassembled WGS sequence"/>
</dbReference>
<keyword evidence="3" id="KW-0520">NAD</keyword>
<dbReference type="GO" id="GO:0004029">
    <property type="term" value="F:aldehyde dehydrogenase (NAD+) activity"/>
    <property type="evidence" value="ECO:0007669"/>
    <property type="project" value="UniProtKB-EC"/>
</dbReference>
<reference evidence="8" key="1">
    <citation type="submission" date="2021-07" db="EMBL/GenBank/DDBJ databases">
        <title>Characterization of violacein-producing bacteria and related species.</title>
        <authorList>
            <person name="Wilson H.S."/>
            <person name="De Leon M.E."/>
        </authorList>
    </citation>
    <scope>NUCLEOTIDE SEQUENCE</scope>
    <source>
        <strain evidence="8">HSC-15S17</strain>
    </source>
</reference>
<evidence type="ECO:0000313" key="9">
    <source>
        <dbReference type="EMBL" id="MCP2012589.1"/>
    </source>
</evidence>
<evidence type="ECO:0000256" key="2">
    <source>
        <dbReference type="ARBA" id="ARBA00023002"/>
    </source>
</evidence>
<dbReference type="PIRSF" id="PIRSF036492">
    <property type="entry name" value="ALDH"/>
    <property type="match status" value="1"/>
</dbReference>
<dbReference type="Proteomes" id="UP001162889">
    <property type="component" value="Unassembled WGS sequence"/>
</dbReference>
<dbReference type="EMBL" id="JALJZU010000023">
    <property type="protein sequence ID" value="MCP2012589.1"/>
    <property type="molecule type" value="Genomic_DNA"/>
</dbReference>
<feature type="domain" description="Aldehyde dehydrogenase" evidence="7">
    <location>
        <begin position="2"/>
        <end position="440"/>
    </location>
</feature>
<keyword evidence="2 4" id="KW-0560">Oxidoreductase</keyword>
<dbReference type="PANTHER" id="PTHR43570:SF20">
    <property type="entry name" value="ALDEHYDE DEHYDROGENASE ALDX-RELATED"/>
    <property type="match status" value="1"/>
</dbReference>
<dbReference type="InterPro" id="IPR016160">
    <property type="entry name" value="Ald_DH_CS_CYS"/>
</dbReference>
<evidence type="ECO:0000256" key="5">
    <source>
        <dbReference type="PROSITE-ProRule" id="PRU10007"/>
    </source>
</evidence>
<accession>A0AA41HKA4</accession>
<dbReference type="PROSITE" id="PS00687">
    <property type="entry name" value="ALDEHYDE_DEHYDR_GLU"/>
    <property type="match status" value="1"/>
</dbReference>
<gene>
    <name evidence="8" type="ORF">KVP70_31205</name>
    <name evidence="9" type="ORF">L1274_006357</name>
</gene>
<comment type="similarity">
    <text evidence="1 4 6">Belongs to the aldehyde dehydrogenase family.</text>
</comment>
<sequence>MNEADVQQIRTAFDAQQATALRWRESSAAERIARVKRLRDALMAQREAFYEAFQRDYRKSPAEVEASELLPVMEEIRQVLGALKRWMKPRRHWPTTTMLGTYAAVQYQPRGRVLIIAPWNYPLSLCFGPLVSALAAGNTAIIKPSEMTPAVSALMARIIADVFKTDEVALFEGSQPTSHALLQLPFDHIFFTGSPSVGKLVMTAAAQHLASVTLELGGKSPTIVDDTANVKLAAETLMWGKFLNNGQTCVAPDHVYVHASVKAEFVAACRQVLQQRYGADAAAQKRSPDLTRVVNQRHTQRLAGLLADAVRRGAVVHTGGEVDEAQCYIAPTLIEQIPAGAAILSEEIFGPLLPIIEYRELDQVIAAINAAPKPLALYVWSTRQANIDQMLKQTSSGGACVNHCVAHFAHGNLPFGGVNNSGMGSAHGEYGFKTFSHERAVLRASPLMLIKLFFPPYTQGRLRLIRLVVDSLKLPML</sequence>
<dbReference type="FunFam" id="3.40.309.10:FF:000003">
    <property type="entry name" value="Aldehyde dehydrogenase"/>
    <property type="match status" value="1"/>
</dbReference>
<dbReference type="PANTHER" id="PTHR43570">
    <property type="entry name" value="ALDEHYDE DEHYDROGENASE"/>
    <property type="match status" value="1"/>
</dbReference>
<reference evidence="9" key="2">
    <citation type="submission" date="2022-03" db="EMBL/GenBank/DDBJ databases">
        <title>Genome Encyclopedia of Bacteria and Archaea VI: Functional Genomics of Type Strains.</title>
        <authorList>
            <person name="Whitman W."/>
        </authorList>
    </citation>
    <scope>NUCLEOTIDE SEQUENCE</scope>
    <source>
        <strain evidence="9">HSC-15S17</strain>
    </source>
</reference>
<dbReference type="GO" id="GO:0005737">
    <property type="term" value="C:cytoplasm"/>
    <property type="evidence" value="ECO:0007669"/>
    <property type="project" value="TreeGrafter"/>
</dbReference>
<dbReference type="InterPro" id="IPR012394">
    <property type="entry name" value="Aldehyde_DH_NAD(P)"/>
</dbReference>
<feature type="active site" evidence="5">
    <location>
        <position position="215"/>
    </location>
</feature>